<evidence type="ECO:0000313" key="3">
    <source>
        <dbReference type="EMBL" id="KAA3490391.1"/>
    </source>
</evidence>
<feature type="chain" id="PRO_5022948715" evidence="2">
    <location>
        <begin position="23"/>
        <end position="535"/>
    </location>
</feature>
<sequence length="535" mass="61112">MAAYRLLIFSLFLALVFTKIGADASTEPLLESDAADSSALKMELDQQKSKIRLLESNVEEKIRELKTKDEMIKQKDKIIEEKSDSMASLHSELSSLQKKGTSDAEERVGKAHAKALELQKQVDKLKTELEAKLKEKDYLESLATKAENKLNELNLQLENLQKINKEQENKLAKTERALKIAEEELIKAKFEATSKANELMEVHSAWLPPWLATQLIRGQAFIQTHWNQHGKPNMDMVIQKALEKKALAKKWAEPHMEAIKTKWVPAAKDQWVAVTTYAEPHVQSLTAKTVEIYEVSKATITPHIIKVQETVDPYFQEAKKFSKPYIDQVATLAKPHVDKISVVMKPYTKEVVKAYGRFLESATTYHQQVQASVQETLKKHELTRPLATKELEWFAVGICSIGSTYYYFVQNIFSNFLVTKRQRSVFDILMQPTMVVVRAKGGTQTSRLRVFRFWSRNVIMLGRELWCCNWKYLIFSCPLRITVCLLPTLARLWMGSHERALQFQLSTDSICIGIAHSKGLPWPARPSASPSFCIQ</sequence>
<accession>A0A5B6X8B7</accession>
<name>A0A5B6X8B7_9ROSI</name>
<protein>
    <submittedName>
        <fullName evidence="3">Myosin heavy chain, striated muscle</fullName>
    </submittedName>
</protein>
<dbReference type="EMBL" id="SMMG02000001">
    <property type="protein sequence ID" value="KAA3490391.1"/>
    <property type="molecule type" value="Genomic_DNA"/>
</dbReference>
<dbReference type="Proteomes" id="UP000325315">
    <property type="component" value="Unassembled WGS sequence"/>
</dbReference>
<organism evidence="3 4">
    <name type="scientific">Gossypium australe</name>
    <dbReference type="NCBI Taxonomy" id="47621"/>
    <lineage>
        <taxon>Eukaryota</taxon>
        <taxon>Viridiplantae</taxon>
        <taxon>Streptophyta</taxon>
        <taxon>Embryophyta</taxon>
        <taxon>Tracheophyta</taxon>
        <taxon>Spermatophyta</taxon>
        <taxon>Magnoliopsida</taxon>
        <taxon>eudicotyledons</taxon>
        <taxon>Gunneridae</taxon>
        <taxon>Pentapetalae</taxon>
        <taxon>rosids</taxon>
        <taxon>malvids</taxon>
        <taxon>Malvales</taxon>
        <taxon>Malvaceae</taxon>
        <taxon>Malvoideae</taxon>
        <taxon>Gossypium</taxon>
    </lineage>
</organism>
<feature type="signal peptide" evidence="2">
    <location>
        <begin position="1"/>
        <end position="22"/>
    </location>
</feature>
<keyword evidence="2" id="KW-0732">Signal</keyword>
<reference evidence="4" key="1">
    <citation type="journal article" date="2019" name="Plant Biotechnol. J.">
        <title>Genome sequencing of the Australian wild diploid species Gossypium australe highlights disease resistance and delayed gland morphogenesis.</title>
        <authorList>
            <person name="Cai Y."/>
            <person name="Cai X."/>
            <person name="Wang Q."/>
            <person name="Wang P."/>
            <person name="Zhang Y."/>
            <person name="Cai C."/>
            <person name="Xu Y."/>
            <person name="Wang K."/>
            <person name="Zhou Z."/>
            <person name="Wang C."/>
            <person name="Geng S."/>
            <person name="Li B."/>
            <person name="Dong Q."/>
            <person name="Hou Y."/>
            <person name="Wang H."/>
            <person name="Ai P."/>
            <person name="Liu Z."/>
            <person name="Yi F."/>
            <person name="Sun M."/>
            <person name="An G."/>
            <person name="Cheng J."/>
            <person name="Zhang Y."/>
            <person name="Shi Q."/>
            <person name="Xie Y."/>
            <person name="Shi X."/>
            <person name="Chang Y."/>
            <person name="Huang F."/>
            <person name="Chen Y."/>
            <person name="Hong S."/>
            <person name="Mi L."/>
            <person name="Sun Q."/>
            <person name="Zhang L."/>
            <person name="Zhou B."/>
            <person name="Peng R."/>
            <person name="Zhang X."/>
            <person name="Liu F."/>
        </authorList>
    </citation>
    <scope>NUCLEOTIDE SEQUENCE [LARGE SCALE GENOMIC DNA]</scope>
    <source>
        <strain evidence="4">cv. PA1801</strain>
    </source>
</reference>
<dbReference type="Gene3D" id="1.20.5.1230">
    <property type="entry name" value="Apolipoprotein A-I"/>
    <property type="match status" value="1"/>
</dbReference>
<comment type="caution">
    <text evidence="3">The sequence shown here is derived from an EMBL/GenBank/DDBJ whole genome shotgun (WGS) entry which is preliminary data.</text>
</comment>
<dbReference type="OrthoDB" id="2017695at2759"/>
<feature type="coiled-coil region" evidence="1">
    <location>
        <begin position="37"/>
        <end position="191"/>
    </location>
</feature>
<dbReference type="SUPFAM" id="SSF58113">
    <property type="entry name" value="Apolipoprotein A-I"/>
    <property type="match status" value="1"/>
</dbReference>
<dbReference type="PANTHER" id="PTHR34360:SF1">
    <property type="entry name" value="OS08G0519400 PROTEIN"/>
    <property type="match status" value="1"/>
</dbReference>
<proteinExistence type="predicted"/>
<evidence type="ECO:0000256" key="1">
    <source>
        <dbReference type="SAM" id="Coils"/>
    </source>
</evidence>
<evidence type="ECO:0000313" key="4">
    <source>
        <dbReference type="Proteomes" id="UP000325315"/>
    </source>
</evidence>
<gene>
    <name evidence="3" type="ORF">EPI10_033863</name>
</gene>
<keyword evidence="4" id="KW-1185">Reference proteome</keyword>
<keyword evidence="1" id="KW-0175">Coiled coil</keyword>
<evidence type="ECO:0000256" key="2">
    <source>
        <dbReference type="SAM" id="SignalP"/>
    </source>
</evidence>
<dbReference type="PANTHER" id="PTHR34360">
    <property type="entry name" value="OS08G0519400 PROTEIN"/>
    <property type="match status" value="1"/>
</dbReference>
<dbReference type="AlphaFoldDB" id="A0A5B6X8B7"/>